<gene>
    <name evidence="2" type="ORF">UM93_13225</name>
</gene>
<dbReference type="HOGENOM" id="CLU_130344_0_0_11"/>
<dbReference type="EMBL" id="CP011005">
    <property type="protein sequence ID" value="AJT42219.1"/>
    <property type="molecule type" value="Genomic_DNA"/>
</dbReference>
<proteinExistence type="predicted"/>
<keyword evidence="3" id="KW-1185">Reference proteome</keyword>
<feature type="transmembrane region" description="Helical" evidence="1">
    <location>
        <begin position="46"/>
        <end position="66"/>
    </location>
</feature>
<feature type="transmembrane region" description="Helical" evidence="1">
    <location>
        <begin position="21"/>
        <end position="40"/>
    </location>
</feature>
<dbReference type="InterPro" id="IPR020348">
    <property type="entry name" value="Uncharacterised_YvaD"/>
</dbReference>
<evidence type="ECO:0000256" key="1">
    <source>
        <dbReference type="SAM" id="Phobius"/>
    </source>
</evidence>
<protein>
    <submittedName>
        <fullName evidence="2">Uncharacterized protein</fullName>
    </submittedName>
</protein>
<evidence type="ECO:0000313" key="2">
    <source>
        <dbReference type="EMBL" id="AJT42219.1"/>
    </source>
</evidence>
<sequence>MTKLRREVRIKRTMMWTDLGFLSYWVASALGVISVGGEAIMQDWNWSFLGLDLIAIGTGLASLLLARFGHPSAATLMTISLALTSAAGLMALNFYALRCQFDPAWWLPNLWLFLFPVVALLLMNCPSRRSTPSH</sequence>
<evidence type="ECO:0000313" key="3">
    <source>
        <dbReference type="Proteomes" id="UP000061839"/>
    </source>
</evidence>
<keyword evidence="1" id="KW-1133">Transmembrane helix</keyword>
<dbReference type="KEGG" id="ari:UM93_13225"/>
<dbReference type="Proteomes" id="UP000061839">
    <property type="component" value="Chromosome"/>
</dbReference>
<dbReference type="OrthoDB" id="2469007at2"/>
<dbReference type="PATRIC" id="fig|1618207.4.peg.2681"/>
<organism evidence="2 3">
    <name type="scientific">Psychromicrobium lacuslunae</name>
    <dbReference type="NCBI Taxonomy" id="1618207"/>
    <lineage>
        <taxon>Bacteria</taxon>
        <taxon>Bacillati</taxon>
        <taxon>Actinomycetota</taxon>
        <taxon>Actinomycetes</taxon>
        <taxon>Micrococcales</taxon>
        <taxon>Micrococcaceae</taxon>
        <taxon>Psychromicrobium</taxon>
    </lineage>
</organism>
<name>A0A0D4C0Y5_9MICC</name>
<reference evidence="2 3" key="1">
    <citation type="journal article" date="2015" name="Genome Announc.">
        <title>Complete Genome Sequencing of Protease-Producing Novel Arthrobacter sp. Strain IHBB 11108 Using PacBio Single-Molecule Real-Time Sequencing Technology.</title>
        <authorList>
            <person name="Kiran S."/>
            <person name="Swarnkar M.K."/>
            <person name="Pal M."/>
            <person name="Thakur R."/>
            <person name="Tewari R."/>
            <person name="Singh A.K."/>
            <person name="Gulati A."/>
        </authorList>
    </citation>
    <scope>NUCLEOTIDE SEQUENCE [LARGE SCALE GENOMIC DNA]</scope>
    <source>
        <strain evidence="2 3">IHBB 11108</strain>
    </source>
</reference>
<keyword evidence="1" id="KW-0472">Membrane</keyword>
<dbReference type="AlphaFoldDB" id="A0A0D4C0Y5"/>
<keyword evidence="1" id="KW-0812">Transmembrane</keyword>
<dbReference type="Pfam" id="PF17314">
    <property type="entry name" value="DUF5360"/>
    <property type="match status" value="1"/>
</dbReference>
<dbReference type="STRING" id="1618207.UM93_13225"/>
<dbReference type="RefSeq" id="WP_045076015.1">
    <property type="nucleotide sequence ID" value="NZ_CP011005.1"/>
</dbReference>
<feature type="transmembrane region" description="Helical" evidence="1">
    <location>
        <begin position="103"/>
        <end position="123"/>
    </location>
</feature>
<feature type="transmembrane region" description="Helical" evidence="1">
    <location>
        <begin position="73"/>
        <end position="97"/>
    </location>
</feature>
<accession>A0A0D4C0Y5</accession>